<evidence type="ECO:0000259" key="1">
    <source>
        <dbReference type="Pfam" id="PF08305"/>
    </source>
</evidence>
<evidence type="ECO:0000259" key="2">
    <source>
        <dbReference type="Pfam" id="PF13290"/>
    </source>
</evidence>
<reference evidence="3" key="1">
    <citation type="submission" date="2018-05" db="EMBL/GenBank/DDBJ databases">
        <authorList>
            <person name="Lanie J.A."/>
            <person name="Ng W.-L."/>
            <person name="Kazmierczak K.M."/>
            <person name="Andrzejewski T.M."/>
            <person name="Davidsen T.M."/>
            <person name="Wayne K.J."/>
            <person name="Tettelin H."/>
            <person name="Glass J.I."/>
            <person name="Rusch D."/>
            <person name="Podicherti R."/>
            <person name="Tsui H.-C.T."/>
            <person name="Winkler M.E."/>
        </authorList>
    </citation>
    <scope>NUCLEOTIDE SEQUENCE</scope>
</reference>
<feature type="domain" description="GH29D-like beta-sandwich" evidence="2">
    <location>
        <begin position="266"/>
        <end position="319"/>
    </location>
</feature>
<proteinExistence type="predicted"/>
<evidence type="ECO:0000313" key="3">
    <source>
        <dbReference type="EMBL" id="SVA67137.1"/>
    </source>
</evidence>
<sequence length="402" mass="45312">MTIQLDLQHRYQENQIVLEKQTFSIDQIGVMVVDTWNYHWCMTAAERCSSFALRMNHALATLRSLGIQIFWGPTDVADQYVGTPQREKSVVVEPNPLPTPLDIQFPLLDCYGAGGCMCGPGIDCHVNYGWDRINPNLTIDQLDLIVEGTQEVYSWCKKLGINCLIFLGFHTNVCTTGKPVGIGPMMRVGIKSILARDMTDAISGYNPAGDQHPDQNTQKIIQQLESLVPTIHLVNELRKLGKWNDETPVDPVRITPWGTPNRPYQFEESTTVSLSAPLNQDCQIYYTLDGTSPDKKSFFYTNPFPVCKTQTIRTTAYQGQQSVCLESTARFVRLPPKPPSPNIHLSDLEPIRETVHGFNIYSSKRKPSYDQSYSQQPLKLRGKNYTKGIGVEAPSHLLYNIQ</sequence>
<dbReference type="InterPro" id="IPR013222">
    <property type="entry name" value="Glyco_hyd_98_carb-bd"/>
</dbReference>
<gene>
    <name evidence="3" type="ORF">METZ01_LOCUS119991</name>
</gene>
<dbReference type="Pfam" id="PF08305">
    <property type="entry name" value="NPCBM"/>
    <property type="match status" value="1"/>
</dbReference>
<protein>
    <submittedName>
        <fullName evidence="3">Uncharacterized protein</fullName>
    </submittedName>
</protein>
<organism evidence="3">
    <name type="scientific">marine metagenome</name>
    <dbReference type="NCBI Taxonomy" id="408172"/>
    <lineage>
        <taxon>unclassified sequences</taxon>
        <taxon>metagenomes</taxon>
        <taxon>ecological metagenomes</taxon>
    </lineage>
</organism>
<dbReference type="InterPro" id="IPR036380">
    <property type="entry name" value="Isochorismatase-like_sf"/>
</dbReference>
<accession>A0A381XSE8</accession>
<dbReference type="Gene3D" id="3.40.50.850">
    <property type="entry name" value="Isochorismatase-like"/>
    <property type="match status" value="1"/>
</dbReference>
<dbReference type="InterPro" id="IPR038637">
    <property type="entry name" value="NPCBM_sf"/>
</dbReference>
<name>A0A381XSE8_9ZZZZ</name>
<dbReference type="Pfam" id="PF13290">
    <property type="entry name" value="CHB_HEX_C_1"/>
    <property type="match status" value="1"/>
</dbReference>
<dbReference type="Gene3D" id="2.60.120.1060">
    <property type="entry name" value="NPCBM/NEW2 domain"/>
    <property type="match status" value="1"/>
</dbReference>
<dbReference type="AlphaFoldDB" id="A0A381XSE8"/>
<feature type="non-terminal residue" evidence="3">
    <location>
        <position position="402"/>
    </location>
</feature>
<feature type="domain" description="Glycosyl hydrolase family 98 putative carbohydrate-binding module" evidence="1">
    <location>
        <begin position="344"/>
        <end position="401"/>
    </location>
</feature>
<dbReference type="InterPro" id="IPR059177">
    <property type="entry name" value="GH29D-like_dom"/>
</dbReference>
<dbReference type="EMBL" id="UINC01016053">
    <property type="protein sequence ID" value="SVA67137.1"/>
    <property type="molecule type" value="Genomic_DNA"/>
</dbReference>